<accession>A0A975DHB1</accession>
<dbReference type="InterPro" id="IPR023198">
    <property type="entry name" value="PGP-like_dom2"/>
</dbReference>
<dbReference type="SUPFAM" id="SSF56784">
    <property type="entry name" value="HAD-like"/>
    <property type="match status" value="1"/>
</dbReference>
<keyword evidence="2 5" id="KW-0378">Hydrolase</keyword>
<keyword evidence="3" id="KW-0460">Magnesium</keyword>
<evidence type="ECO:0000313" key="5">
    <source>
        <dbReference type="EMBL" id="QTH71554.1"/>
    </source>
</evidence>
<dbReference type="GO" id="GO:0006281">
    <property type="term" value="P:DNA repair"/>
    <property type="evidence" value="ECO:0007669"/>
    <property type="project" value="TreeGrafter"/>
</dbReference>
<evidence type="ECO:0000256" key="1">
    <source>
        <dbReference type="ARBA" id="ARBA00022723"/>
    </source>
</evidence>
<dbReference type="NCBIfam" id="TIGR01509">
    <property type="entry name" value="HAD-SF-IA-v3"/>
    <property type="match status" value="1"/>
</dbReference>
<evidence type="ECO:0000256" key="4">
    <source>
        <dbReference type="ARBA" id="ARBA00023277"/>
    </source>
</evidence>
<gene>
    <name evidence="5" type="ORF">J5O05_00795</name>
</gene>
<reference evidence="5" key="1">
    <citation type="submission" date="2021-03" db="EMBL/GenBank/DDBJ databases">
        <title>Complete Genome of Pseudoalteromonas xiamenensis STKMTI.2, a new potential marine bacterium producing anti-Vibrio compounds.</title>
        <authorList>
            <person name="Handayani D.P."/>
            <person name="Isnansetyo A."/>
            <person name="Istiqomah I."/>
            <person name="Jumina J."/>
        </authorList>
    </citation>
    <scope>NUCLEOTIDE SEQUENCE</scope>
    <source>
        <strain evidence="5">STKMTI.2</strain>
    </source>
</reference>
<dbReference type="InterPro" id="IPR041492">
    <property type="entry name" value="HAD_2"/>
</dbReference>
<dbReference type="InterPro" id="IPR006439">
    <property type="entry name" value="HAD-SF_hydro_IA"/>
</dbReference>
<dbReference type="Pfam" id="PF13419">
    <property type="entry name" value="HAD_2"/>
    <property type="match status" value="1"/>
</dbReference>
<dbReference type="AlphaFoldDB" id="A0A975DHB1"/>
<dbReference type="SFLD" id="SFLDG01129">
    <property type="entry name" value="C1.5:_HAD__Beta-PGM__Phosphata"/>
    <property type="match status" value="1"/>
</dbReference>
<dbReference type="PANTHER" id="PTHR43434">
    <property type="entry name" value="PHOSPHOGLYCOLATE PHOSPHATASE"/>
    <property type="match status" value="1"/>
</dbReference>
<dbReference type="InterPro" id="IPR036412">
    <property type="entry name" value="HAD-like_sf"/>
</dbReference>
<dbReference type="GO" id="GO:0005829">
    <property type="term" value="C:cytosol"/>
    <property type="evidence" value="ECO:0007669"/>
    <property type="project" value="TreeGrafter"/>
</dbReference>
<dbReference type="RefSeq" id="WP_208843180.1">
    <property type="nucleotide sequence ID" value="NZ_CP072133.1"/>
</dbReference>
<name>A0A975DHB1_9GAMM</name>
<proteinExistence type="predicted"/>
<dbReference type="EMBL" id="CP072133">
    <property type="protein sequence ID" value="QTH71554.1"/>
    <property type="molecule type" value="Genomic_DNA"/>
</dbReference>
<dbReference type="Proteomes" id="UP000664904">
    <property type="component" value="Chromosome"/>
</dbReference>
<dbReference type="SFLD" id="SFLDS00003">
    <property type="entry name" value="Haloacid_Dehalogenase"/>
    <property type="match status" value="1"/>
</dbReference>
<dbReference type="InterPro" id="IPR050155">
    <property type="entry name" value="HAD-like_hydrolase_sf"/>
</dbReference>
<dbReference type="GO" id="GO:0046872">
    <property type="term" value="F:metal ion binding"/>
    <property type="evidence" value="ECO:0007669"/>
    <property type="project" value="UniProtKB-KW"/>
</dbReference>
<organism evidence="5 6">
    <name type="scientific">Pseudoalteromonas xiamenensis</name>
    <dbReference type="NCBI Taxonomy" id="882626"/>
    <lineage>
        <taxon>Bacteria</taxon>
        <taxon>Pseudomonadati</taxon>
        <taxon>Pseudomonadota</taxon>
        <taxon>Gammaproteobacteria</taxon>
        <taxon>Alteromonadales</taxon>
        <taxon>Pseudoalteromonadaceae</taxon>
        <taxon>Pseudoalteromonas</taxon>
    </lineage>
</organism>
<dbReference type="InterPro" id="IPR023214">
    <property type="entry name" value="HAD_sf"/>
</dbReference>
<evidence type="ECO:0000256" key="2">
    <source>
        <dbReference type="ARBA" id="ARBA00022801"/>
    </source>
</evidence>
<sequence length="219" mass="23857">MPTAKPSAVLFDLDGTLLDTAPDLLKALNDILAQEDLDPVNEVAFRPTVSDGSKAMLELGFGDELKSRDFESLKTRFLSLYETLGCKHSVLFDGIDLLISGLIANEINVAIVTNKPTFLTLPIVKSITTLSRIPVVICGDTLARAKPYPDQLLHACDQLNVNPSACWYIGDAERDVQAAKAAGMKSIVAMWGYVPSTKVAQTWNADQYATNPSDIFHNM</sequence>
<keyword evidence="4" id="KW-0119">Carbohydrate metabolism</keyword>
<evidence type="ECO:0000313" key="6">
    <source>
        <dbReference type="Proteomes" id="UP000664904"/>
    </source>
</evidence>
<dbReference type="KEGG" id="pxi:J5O05_00795"/>
<evidence type="ECO:0000256" key="3">
    <source>
        <dbReference type="ARBA" id="ARBA00022842"/>
    </source>
</evidence>
<protein>
    <submittedName>
        <fullName evidence="5">HAD-IA family hydrolase</fullName>
    </submittedName>
</protein>
<dbReference type="GO" id="GO:0008967">
    <property type="term" value="F:phosphoglycolate phosphatase activity"/>
    <property type="evidence" value="ECO:0007669"/>
    <property type="project" value="TreeGrafter"/>
</dbReference>
<keyword evidence="1" id="KW-0479">Metal-binding</keyword>
<keyword evidence="6" id="KW-1185">Reference proteome</keyword>
<dbReference type="PANTHER" id="PTHR43434:SF23">
    <property type="entry name" value="PHOSPHOGLYCOLATE PHOSPHATASE"/>
    <property type="match status" value="1"/>
</dbReference>
<dbReference type="Gene3D" id="1.10.150.240">
    <property type="entry name" value="Putative phosphatase, domain 2"/>
    <property type="match status" value="1"/>
</dbReference>
<dbReference type="NCBIfam" id="TIGR01549">
    <property type="entry name" value="HAD-SF-IA-v1"/>
    <property type="match status" value="1"/>
</dbReference>
<dbReference type="Gene3D" id="3.40.50.1000">
    <property type="entry name" value="HAD superfamily/HAD-like"/>
    <property type="match status" value="1"/>
</dbReference>